<dbReference type="AlphaFoldDB" id="A0A9N7Y5A6"/>
<evidence type="ECO:0000313" key="3">
    <source>
        <dbReference type="EMBL" id="CAB1412982.1"/>
    </source>
</evidence>
<dbReference type="GO" id="GO:0006355">
    <property type="term" value="P:regulation of DNA-templated transcription"/>
    <property type="evidence" value="ECO:0007669"/>
    <property type="project" value="TreeGrafter"/>
</dbReference>
<accession>A0A9N7Y5A6</accession>
<evidence type="ECO:0000256" key="1">
    <source>
        <dbReference type="SAM" id="Coils"/>
    </source>
</evidence>
<dbReference type="InterPro" id="IPR026085">
    <property type="entry name" value="ATF7-int"/>
</dbReference>
<dbReference type="Proteomes" id="UP001153269">
    <property type="component" value="Unassembled WGS sequence"/>
</dbReference>
<dbReference type="GO" id="GO:0003712">
    <property type="term" value="F:transcription coregulator activity"/>
    <property type="evidence" value="ECO:0007669"/>
    <property type="project" value="TreeGrafter"/>
</dbReference>
<sequence length="350" mass="39233">MDVALCLLDKMKRSRSTSTSSGDADKMMKVSLSEMKALIKQEVRNEAKRNENKLKVLIETSLDLSVDYEKTIQKLEARINTLTKRAEGALVHMTNLFKKSPQQPPDENDVIRIDSGDEPMETMSQTDVRDCTETIGEFFQEMKTSENALKKIRSDNEDLKAALAISCAVTANESQGNVRITEKVPEAEEQREKKTDCPEKTKECVSLNNINIPEDSEQDKLSYPPLPPAPFPSTLSIEAASYNIPQRLDVHLALIREPQGLSVLWKVGVEDPLAPPMDSYSVYIAVERQKGSSYFPKWIFLGELKAIQLPMCVMIKKYKPGHKVCVIVVGKDKFGRYGSYSEVVTAAIPE</sequence>
<feature type="coiled-coil region" evidence="1">
    <location>
        <begin position="40"/>
        <end position="92"/>
    </location>
</feature>
<dbReference type="GO" id="GO:0005667">
    <property type="term" value="C:transcription regulator complex"/>
    <property type="evidence" value="ECO:0007669"/>
    <property type="project" value="TreeGrafter"/>
</dbReference>
<dbReference type="GO" id="GO:0005634">
    <property type="term" value="C:nucleus"/>
    <property type="evidence" value="ECO:0007669"/>
    <property type="project" value="TreeGrafter"/>
</dbReference>
<dbReference type="Pfam" id="PF16794">
    <property type="entry name" value="fn3_4"/>
    <property type="match status" value="1"/>
</dbReference>
<proteinExistence type="predicted"/>
<comment type="caution">
    <text evidence="3">The sequence shown here is derived from an EMBL/GenBank/DDBJ whole genome shotgun (WGS) entry which is preliminary data.</text>
</comment>
<gene>
    <name evidence="3" type="ORF">PLEPLA_LOCUS679</name>
</gene>
<dbReference type="InterPro" id="IPR056565">
    <property type="entry name" value="Fn3_ATF7IP"/>
</dbReference>
<protein>
    <recommendedName>
        <fullName evidence="2">Activating transcription factor 7-interacting protein Fn3 domain-containing protein</fullName>
    </recommendedName>
</protein>
<reference evidence="3" key="1">
    <citation type="submission" date="2020-03" db="EMBL/GenBank/DDBJ databases">
        <authorList>
            <person name="Weist P."/>
        </authorList>
    </citation>
    <scope>NUCLEOTIDE SEQUENCE</scope>
</reference>
<dbReference type="EMBL" id="CADEAL010000030">
    <property type="protein sequence ID" value="CAB1412982.1"/>
    <property type="molecule type" value="Genomic_DNA"/>
</dbReference>
<evidence type="ECO:0000313" key="4">
    <source>
        <dbReference type="Proteomes" id="UP001153269"/>
    </source>
</evidence>
<dbReference type="PANTHER" id="PTHR23210">
    <property type="entry name" value="ACTIVATING TRANSCRIPTION FACTOR 7 INTERACTING PROTEIN"/>
    <property type="match status" value="1"/>
</dbReference>
<dbReference type="PANTHER" id="PTHR23210:SF26">
    <property type="entry name" value="ACTIVATING TRANSCRIPTION FACTOR 7-INTERACTING PROTEIN 1"/>
    <property type="match status" value="1"/>
</dbReference>
<keyword evidence="1" id="KW-0175">Coiled coil</keyword>
<name>A0A9N7Y5A6_PLEPL</name>
<feature type="domain" description="Activating transcription factor 7-interacting protein Fn3" evidence="2">
    <location>
        <begin position="243"/>
        <end position="345"/>
    </location>
</feature>
<keyword evidence="4" id="KW-1185">Reference proteome</keyword>
<evidence type="ECO:0000259" key="2">
    <source>
        <dbReference type="Pfam" id="PF16794"/>
    </source>
</evidence>
<organism evidence="3 4">
    <name type="scientific">Pleuronectes platessa</name>
    <name type="common">European plaice</name>
    <dbReference type="NCBI Taxonomy" id="8262"/>
    <lineage>
        <taxon>Eukaryota</taxon>
        <taxon>Metazoa</taxon>
        <taxon>Chordata</taxon>
        <taxon>Craniata</taxon>
        <taxon>Vertebrata</taxon>
        <taxon>Euteleostomi</taxon>
        <taxon>Actinopterygii</taxon>
        <taxon>Neopterygii</taxon>
        <taxon>Teleostei</taxon>
        <taxon>Neoteleostei</taxon>
        <taxon>Acanthomorphata</taxon>
        <taxon>Carangaria</taxon>
        <taxon>Pleuronectiformes</taxon>
        <taxon>Pleuronectoidei</taxon>
        <taxon>Pleuronectidae</taxon>
        <taxon>Pleuronectes</taxon>
    </lineage>
</organism>